<evidence type="ECO:0000256" key="1">
    <source>
        <dbReference type="ARBA" id="ARBA00007913"/>
    </source>
</evidence>
<dbReference type="InterPro" id="IPR022765">
    <property type="entry name" value="Dna2/Cas4_DUF83"/>
</dbReference>
<organism evidence="11 12">
    <name type="scientific">Encephalitozoon hellem</name>
    <name type="common">Microsporidian parasite</name>
    <dbReference type="NCBI Taxonomy" id="27973"/>
    <lineage>
        <taxon>Eukaryota</taxon>
        <taxon>Fungi</taxon>
        <taxon>Fungi incertae sedis</taxon>
        <taxon>Microsporidia</taxon>
        <taxon>Unikaryonidae</taxon>
        <taxon>Encephalitozoon</taxon>
    </lineage>
</organism>
<evidence type="ECO:0000313" key="12">
    <source>
        <dbReference type="Proteomes" id="UP001217963"/>
    </source>
</evidence>
<feature type="domain" description="DUF83" evidence="9">
    <location>
        <begin position="301"/>
        <end position="377"/>
    </location>
</feature>
<evidence type="ECO:0000256" key="2">
    <source>
        <dbReference type="ARBA" id="ARBA00022723"/>
    </source>
</evidence>
<comment type="similarity">
    <text evidence="1">Belongs to the DNA2/NAM7 helicase family.</text>
</comment>
<accession>A0ABY8CGE4</accession>
<dbReference type="Gene3D" id="3.40.50.300">
    <property type="entry name" value="P-loop containing nucleotide triphosphate hydrolases"/>
    <property type="match status" value="2"/>
</dbReference>
<proteinExistence type="inferred from homology"/>
<feature type="domain" description="DNA replication factor Dna2 N-terminal" evidence="10">
    <location>
        <begin position="99"/>
        <end position="289"/>
    </location>
</feature>
<keyword evidence="2" id="KW-0479">Metal-binding</keyword>
<reference evidence="11 12" key="1">
    <citation type="submission" date="2023-02" db="EMBL/GenBank/DDBJ databases">
        <title>Encephalitozoon hellem ATCC 50451 complete genome.</title>
        <authorList>
            <person name="Mascarenhas dos Santos A.C."/>
            <person name="Julian A.T."/>
            <person name="Pombert J.-F."/>
        </authorList>
    </citation>
    <scope>NUCLEOTIDE SEQUENCE [LARGE SCALE GENOMIC DNA]</scope>
    <source>
        <strain evidence="11 12">ATCC 50451</strain>
    </source>
</reference>
<dbReference type="CDD" id="cd18808">
    <property type="entry name" value="SF1_C_Upf1"/>
    <property type="match status" value="1"/>
</dbReference>
<evidence type="ECO:0000256" key="3">
    <source>
        <dbReference type="ARBA" id="ARBA00022741"/>
    </source>
</evidence>
<dbReference type="InterPro" id="IPR050534">
    <property type="entry name" value="Coronavir_polyprotein_1ab"/>
</dbReference>
<gene>
    <name evidence="11" type="ORF">PFJ87_01g01830</name>
</gene>
<dbReference type="EMBL" id="CP119062">
    <property type="protein sequence ID" value="WEL37928.1"/>
    <property type="molecule type" value="Genomic_DNA"/>
</dbReference>
<dbReference type="Pfam" id="PF01930">
    <property type="entry name" value="Cas_Cas4"/>
    <property type="match status" value="1"/>
</dbReference>
<evidence type="ECO:0000313" key="11">
    <source>
        <dbReference type="EMBL" id="WEL37928.1"/>
    </source>
</evidence>
<dbReference type="InterPro" id="IPR014808">
    <property type="entry name" value="DNA_replication_fac_Dna2_N"/>
</dbReference>
<dbReference type="InterPro" id="IPR047187">
    <property type="entry name" value="SF1_C_Upf1"/>
</dbReference>
<dbReference type="Gene3D" id="3.90.320.10">
    <property type="match status" value="1"/>
</dbReference>
<keyword evidence="7" id="KW-0175">Coiled coil</keyword>
<sequence length="933" mass="106872">MPMEKELSVKWEESKSCAKTVPRKIERPNISTLDFWNEDAGNPLHSDKDHDDSTDMDAFFTSTDHAISTKEKEISVYSKFTIRDIRKIKDFTVLIGDDIECYLSGEWRDIEYKVNSRVTVLRCICCSEKDEASDVDCLDEVFESECEECSSECGKENTEQSTQRSKIFVTDTRNYLVVEDNPVAITTLSESLVCRNRRYVNAKIASIRLSHTDARVFIGVIVHFIMERALMHKNFAHDFLISQAKKGISENVMLMYKCGIDEKTALNETLKLIRNIHMFKDYRFETVETEKRLMSLLFNIKGDADAIGIDKVLEIKSAKSQRPEHRAQVILYALMLKEKTGSDFSPYLYYIPAGELIEVKLRHQEIRSLLNLRNKIAVFNEPCECLCEDYSCSALLKIKGLEKTHFLRRQLEAIDEEEERAVESFIPATLRYQRNTLIGLDIQGGLPPNNIYLTLFSSDLVKISKGIVEETNGNKLLVRLNEEVLFKKEERMYVSFGASDIFFRFMRFSLIHIAYPRYCTPEVIGGFALPMEQKGLGIDDESNEPSLSDVSSVLTEELNECFESDKETLDSDKEEKQRKRLRMNENAEDKAFSNIPGSYKSYALDEDKISIPEVFREEFLRLNDDQRSALFLSLNCKNYRIIHGMPGTGKSTLICLLIKILVHLKKKVLLICYTNLALANITKKLSGIRIYTAGKEGFFFKATTEAKVFFENIELVVGTCFSFSDPIYVNRQFDFCVVDEGSQMHLLLALIPVSISTKFVIVGDHLQLKPLSRSSKELSLSLFEYLLGEDYSKLRIQYRMGNEIMRLSNTLFYNGELVGKKRPSSVEFIDTDIVDFISLVPSFEKCTILCYFNAQVDLIREKTRCAVETVDRFQGSEDDKVVVVFDPVSKCEVMESSERLNVALTRAKKHLVLVGSKSKMSEIDILKKLISIL</sequence>
<protein>
    <submittedName>
        <fullName evidence="11">DNA helicase</fullName>
    </submittedName>
</protein>
<dbReference type="InterPro" id="IPR011604">
    <property type="entry name" value="PDDEXK-like_dom_sf"/>
</dbReference>
<evidence type="ECO:0000259" key="8">
    <source>
        <dbReference type="Pfam" id="PF01443"/>
    </source>
</evidence>
<keyword evidence="4" id="KW-0378">Hydrolase</keyword>
<name>A0ABY8CGE4_ENCHE</name>
<feature type="coiled-coil region" evidence="7">
    <location>
        <begin position="559"/>
        <end position="586"/>
    </location>
</feature>
<dbReference type="GO" id="GO:0004386">
    <property type="term" value="F:helicase activity"/>
    <property type="evidence" value="ECO:0007669"/>
    <property type="project" value="UniProtKB-KW"/>
</dbReference>
<dbReference type="PANTHER" id="PTHR43788">
    <property type="entry name" value="DNA2/NAM7 HELICASE FAMILY MEMBER"/>
    <property type="match status" value="1"/>
</dbReference>
<evidence type="ECO:0000259" key="10">
    <source>
        <dbReference type="Pfam" id="PF08696"/>
    </source>
</evidence>
<keyword evidence="6" id="KW-0067">ATP-binding</keyword>
<dbReference type="PANTHER" id="PTHR43788:SF8">
    <property type="entry name" value="DNA-BINDING PROTEIN SMUBP-2"/>
    <property type="match status" value="1"/>
</dbReference>
<dbReference type="Proteomes" id="UP001217963">
    <property type="component" value="Chromosome I"/>
</dbReference>
<evidence type="ECO:0000256" key="7">
    <source>
        <dbReference type="SAM" id="Coils"/>
    </source>
</evidence>
<dbReference type="Pfam" id="PF08696">
    <property type="entry name" value="Dna2"/>
    <property type="match status" value="1"/>
</dbReference>
<evidence type="ECO:0000256" key="4">
    <source>
        <dbReference type="ARBA" id="ARBA00022801"/>
    </source>
</evidence>
<feature type="domain" description="(+)RNA virus helicase C-terminal" evidence="8">
    <location>
        <begin position="641"/>
        <end position="914"/>
    </location>
</feature>
<evidence type="ECO:0000256" key="6">
    <source>
        <dbReference type="ARBA" id="ARBA00022840"/>
    </source>
</evidence>
<keyword evidence="12" id="KW-1185">Reference proteome</keyword>
<evidence type="ECO:0000259" key="9">
    <source>
        <dbReference type="Pfam" id="PF01930"/>
    </source>
</evidence>
<dbReference type="InterPro" id="IPR027417">
    <property type="entry name" value="P-loop_NTPase"/>
</dbReference>
<keyword evidence="5 11" id="KW-0347">Helicase</keyword>
<dbReference type="InterPro" id="IPR027351">
    <property type="entry name" value="(+)RNA_virus_helicase_core_dom"/>
</dbReference>
<dbReference type="SUPFAM" id="SSF52540">
    <property type="entry name" value="P-loop containing nucleoside triphosphate hydrolases"/>
    <property type="match status" value="1"/>
</dbReference>
<evidence type="ECO:0000256" key="5">
    <source>
        <dbReference type="ARBA" id="ARBA00022806"/>
    </source>
</evidence>
<dbReference type="Pfam" id="PF01443">
    <property type="entry name" value="Viral_helicase1"/>
    <property type="match status" value="1"/>
</dbReference>
<keyword evidence="3" id="KW-0547">Nucleotide-binding</keyword>